<accession>A0A479ZW68</accession>
<dbReference type="EMBL" id="BJCE01000053">
    <property type="protein sequence ID" value="GCL36865.1"/>
    <property type="molecule type" value="Genomic_DNA"/>
</dbReference>
<proteinExistence type="predicted"/>
<organism evidence="1 2">
    <name type="scientific">Sphaerospermopsis reniformis</name>
    <dbReference type="NCBI Taxonomy" id="531300"/>
    <lineage>
        <taxon>Bacteria</taxon>
        <taxon>Bacillati</taxon>
        <taxon>Cyanobacteriota</taxon>
        <taxon>Cyanophyceae</taxon>
        <taxon>Nostocales</taxon>
        <taxon>Aphanizomenonaceae</taxon>
        <taxon>Sphaerospermopsis</taxon>
    </lineage>
</organism>
<evidence type="ECO:0000313" key="1">
    <source>
        <dbReference type="EMBL" id="GCL36865.1"/>
    </source>
</evidence>
<evidence type="ECO:0000313" key="2">
    <source>
        <dbReference type="Proteomes" id="UP000300142"/>
    </source>
</evidence>
<name>A0A479ZW68_9CYAN</name>
<keyword evidence="2" id="KW-1185">Reference proteome</keyword>
<sequence>MIEILRLDNYRPVTKQMKNILQPKKLAVIVASLLAAATVSYPISAQTTPGPIAEPNVKLNVQRTSGTCPQTVGLWWITLPYEGGAEHTVIADTKAFADSVKLVASNNKQFVEFVAPLRSNYASCVGQTRNQEYKFYTAQFKNKKAYFRVDLRKINAPAQEITYKTITASRPYVRWAIAD</sequence>
<reference evidence="2" key="1">
    <citation type="submission" date="2019-02" db="EMBL/GenBank/DDBJ databases">
        <title>Draft genome sequence of Sphaerospermopsis reniformis NIES-1949.</title>
        <authorList>
            <person name="Yamaguchi H."/>
            <person name="Suzuki S."/>
            <person name="Kawachi M."/>
        </authorList>
    </citation>
    <scope>NUCLEOTIDE SEQUENCE [LARGE SCALE GENOMIC DNA]</scope>
    <source>
        <strain evidence="2">NIES-1949</strain>
    </source>
</reference>
<protein>
    <submittedName>
        <fullName evidence="1">Uncharacterized protein</fullName>
    </submittedName>
</protein>
<gene>
    <name evidence="1" type="ORF">SR1949_19710</name>
</gene>
<dbReference type="AlphaFoldDB" id="A0A479ZW68"/>
<dbReference type="Proteomes" id="UP000300142">
    <property type="component" value="Unassembled WGS sequence"/>
</dbReference>
<comment type="caution">
    <text evidence="1">The sequence shown here is derived from an EMBL/GenBank/DDBJ whole genome shotgun (WGS) entry which is preliminary data.</text>
</comment>